<evidence type="ECO:0000256" key="6">
    <source>
        <dbReference type="ARBA" id="ARBA00022806"/>
    </source>
</evidence>
<dbReference type="SMART" id="SM00491">
    <property type="entry name" value="HELICc2"/>
    <property type="match status" value="1"/>
</dbReference>
<evidence type="ECO:0000256" key="1">
    <source>
        <dbReference type="ARBA" id="ARBA00022485"/>
    </source>
</evidence>
<dbReference type="InterPro" id="IPR010614">
    <property type="entry name" value="RAD3-like_helicase_DEAD"/>
</dbReference>
<proteinExistence type="predicted"/>
<dbReference type="InterPro" id="IPR014013">
    <property type="entry name" value="Helic_SF1/SF2_ATP-bd_DinG/Rad3"/>
</dbReference>
<dbReference type="EMBL" id="LAZR01027300">
    <property type="protein sequence ID" value="KKL66138.1"/>
    <property type="molecule type" value="Genomic_DNA"/>
</dbReference>
<gene>
    <name evidence="14" type="ORF">LCGC14_2147980</name>
</gene>
<accession>A0A0F9DW96</accession>
<keyword evidence="2" id="KW-0479">Metal-binding</keyword>
<organism evidence="14">
    <name type="scientific">marine sediment metagenome</name>
    <dbReference type="NCBI Taxonomy" id="412755"/>
    <lineage>
        <taxon>unclassified sequences</taxon>
        <taxon>metagenomes</taxon>
        <taxon>ecological metagenomes</taxon>
    </lineage>
</organism>
<keyword evidence="10" id="KW-0238">DNA-binding</keyword>
<dbReference type="InterPro" id="IPR006554">
    <property type="entry name" value="Helicase-like_DEXD_c2"/>
</dbReference>
<evidence type="ECO:0000256" key="12">
    <source>
        <dbReference type="ARBA" id="ARBA00023235"/>
    </source>
</evidence>
<evidence type="ECO:0000256" key="2">
    <source>
        <dbReference type="ARBA" id="ARBA00022723"/>
    </source>
</evidence>
<name>A0A0F9DW96_9ZZZZ</name>
<keyword evidence="3" id="KW-0547">Nucleotide-binding</keyword>
<dbReference type="GO" id="GO:0016818">
    <property type="term" value="F:hydrolase activity, acting on acid anhydrides, in phosphorus-containing anhydrides"/>
    <property type="evidence" value="ECO:0007669"/>
    <property type="project" value="InterPro"/>
</dbReference>
<dbReference type="InterPro" id="IPR027417">
    <property type="entry name" value="P-loop_NTPase"/>
</dbReference>
<dbReference type="GO" id="GO:0005524">
    <property type="term" value="F:ATP binding"/>
    <property type="evidence" value="ECO:0007669"/>
    <property type="project" value="UniProtKB-KW"/>
</dbReference>
<dbReference type="GO" id="GO:0006281">
    <property type="term" value="P:DNA repair"/>
    <property type="evidence" value="ECO:0007669"/>
    <property type="project" value="UniProtKB-KW"/>
</dbReference>
<dbReference type="PANTHER" id="PTHR11472:SF34">
    <property type="entry name" value="REGULATOR OF TELOMERE ELONGATION HELICASE 1"/>
    <property type="match status" value="1"/>
</dbReference>
<dbReference type="GO" id="GO:0003678">
    <property type="term" value="F:DNA helicase activity"/>
    <property type="evidence" value="ECO:0007669"/>
    <property type="project" value="InterPro"/>
</dbReference>
<comment type="caution">
    <text evidence="14">The sequence shown here is derived from an EMBL/GenBank/DDBJ whole genome shotgun (WGS) entry which is preliminary data.</text>
</comment>
<keyword evidence="5" id="KW-0378">Hydrolase</keyword>
<evidence type="ECO:0000256" key="3">
    <source>
        <dbReference type="ARBA" id="ARBA00022741"/>
    </source>
</evidence>
<dbReference type="InterPro" id="IPR045028">
    <property type="entry name" value="DinG/Rad3-like"/>
</dbReference>
<dbReference type="Gene3D" id="1.10.275.30">
    <property type="match status" value="1"/>
</dbReference>
<sequence>RTFNENYARAMKLFPYDQPNQHQYQIISRILQLKEKGVLLLEAPTGSGKTIASLASLLARRRDGEKIIVIVRTVSQMEPVMREWGRVVGGYDGFREKYNQDEDIMILPVMGKARLCKQLPYLRQHMKFSDMAVHFLCKSLPCKLFPTQQKFFKGQFAKPLAMRLNMSLAGQSKKGTPTIDRVHQFYSGLKSCGYYKQRELMREASIIITTYPYLNGNLLEATLKNMNVDINQVYFLIDEAHNLVSPSRISLRIEHVEKAIFLFGKLRILQNLHNLMKLSKKVQLHEIGSAEEIDHLRSVISECVKKVRDKYRITIADLSDNALISLNSFLSTIYNGDIIARKNRMEIVQSTPDVMLSELYGARLVVFQSGTFQPINLYKKLFGIHRAETLVSKESDVSNQFRCYLRYKGLTSAFKKRSPVLYQTMTEVIMEIVPFSPRHVLVLCPSYDFKDEISPIISEYIETHNLKTKVLEETRSTSSEEMSNLLINADQPYIVLAIAAGKLAEGVEVVHKGNSLISMVIMAGLPFSPPSKDKAIVMQAMTHAARDKRAAKQFMIQIPLERKVRQAFGRTIRSNQDRGALVILDYRAQDYLKQSLKLTRVRNIEQLKERLNILYEDFPTLKQLIDTG</sequence>
<keyword evidence="6" id="KW-0347">Helicase</keyword>
<dbReference type="InterPro" id="IPR006555">
    <property type="entry name" value="ATP-dep_Helicase_C"/>
</dbReference>
<dbReference type="SMART" id="SM00487">
    <property type="entry name" value="DEXDc"/>
    <property type="match status" value="1"/>
</dbReference>
<keyword evidence="1" id="KW-0004">4Fe-4S</keyword>
<dbReference type="Pfam" id="PF06733">
    <property type="entry name" value="DEAD_2"/>
    <property type="match status" value="1"/>
</dbReference>
<keyword evidence="4" id="KW-0227">DNA damage</keyword>
<feature type="domain" description="Helicase ATP-binding" evidence="13">
    <location>
        <begin position="9"/>
        <end position="285"/>
    </location>
</feature>
<dbReference type="InterPro" id="IPR014001">
    <property type="entry name" value="Helicase_ATP-bd"/>
</dbReference>
<evidence type="ECO:0000256" key="8">
    <source>
        <dbReference type="ARBA" id="ARBA00023004"/>
    </source>
</evidence>
<dbReference type="Gene3D" id="3.40.50.300">
    <property type="entry name" value="P-loop containing nucleotide triphosphate hydrolases"/>
    <property type="match status" value="2"/>
</dbReference>
<evidence type="ECO:0000256" key="11">
    <source>
        <dbReference type="ARBA" id="ARBA00023204"/>
    </source>
</evidence>
<evidence type="ECO:0000259" key="13">
    <source>
        <dbReference type="PROSITE" id="PS51193"/>
    </source>
</evidence>
<dbReference type="Pfam" id="PF13307">
    <property type="entry name" value="Helicase_C_2"/>
    <property type="match status" value="1"/>
</dbReference>
<keyword evidence="7" id="KW-0067">ATP-binding</keyword>
<dbReference type="AlphaFoldDB" id="A0A0F9DW96"/>
<feature type="non-terminal residue" evidence="14">
    <location>
        <position position="1"/>
    </location>
</feature>
<dbReference type="PANTHER" id="PTHR11472">
    <property type="entry name" value="DNA REPAIR DEAD HELICASE RAD3/XP-D SUBFAMILY MEMBER"/>
    <property type="match status" value="1"/>
</dbReference>
<evidence type="ECO:0000313" key="14">
    <source>
        <dbReference type="EMBL" id="KKL66138.1"/>
    </source>
</evidence>
<evidence type="ECO:0000256" key="4">
    <source>
        <dbReference type="ARBA" id="ARBA00022763"/>
    </source>
</evidence>
<dbReference type="SMART" id="SM00488">
    <property type="entry name" value="DEXDc2"/>
    <property type="match status" value="1"/>
</dbReference>
<evidence type="ECO:0000256" key="9">
    <source>
        <dbReference type="ARBA" id="ARBA00023014"/>
    </source>
</evidence>
<protein>
    <recommendedName>
        <fullName evidence="13">Helicase ATP-binding domain-containing protein</fullName>
    </recommendedName>
</protein>
<dbReference type="SUPFAM" id="SSF52540">
    <property type="entry name" value="P-loop containing nucleoside triphosphate hydrolases"/>
    <property type="match status" value="2"/>
</dbReference>
<keyword evidence="11" id="KW-0234">DNA repair</keyword>
<evidence type="ECO:0000256" key="10">
    <source>
        <dbReference type="ARBA" id="ARBA00023125"/>
    </source>
</evidence>
<dbReference type="GO" id="GO:0046872">
    <property type="term" value="F:metal ion binding"/>
    <property type="evidence" value="ECO:0007669"/>
    <property type="project" value="UniProtKB-KW"/>
</dbReference>
<dbReference type="GO" id="GO:0051539">
    <property type="term" value="F:4 iron, 4 sulfur cluster binding"/>
    <property type="evidence" value="ECO:0007669"/>
    <property type="project" value="UniProtKB-KW"/>
</dbReference>
<reference evidence="14" key="1">
    <citation type="journal article" date="2015" name="Nature">
        <title>Complex archaea that bridge the gap between prokaryotes and eukaryotes.</title>
        <authorList>
            <person name="Spang A."/>
            <person name="Saw J.H."/>
            <person name="Jorgensen S.L."/>
            <person name="Zaremba-Niedzwiedzka K."/>
            <person name="Martijn J."/>
            <person name="Lind A.E."/>
            <person name="van Eijk R."/>
            <person name="Schleper C."/>
            <person name="Guy L."/>
            <person name="Ettema T.J."/>
        </authorList>
    </citation>
    <scope>NUCLEOTIDE SEQUENCE</scope>
</reference>
<keyword evidence="8" id="KW-0408">Iron</keyword>
<keyword evidence="12" id="KW-0413">Isomerase</keyword>
<keyword evidence="9" id="KW-0411">Iron-sulfur</keyword>
<evidence type="ECO:0000256" key="5">
    <source>
        <dbReference type="ARBA" id="ARBA00022801"/>
    </source>
</evidence>
<evidence type="ECO:0000256" key="7">
    <source>
        <dbReference type="ARBA" id="ARBA00022840"/>
    </source>
</evidence>
<dbReference type="GO" id="GO:0003677">
    <property type="term" value="F:DNA binding"/>
    <property type="evidence" value="ECO:0007669"/>
    <property type="project" value="UniProtKB-KW"/>
</dbReference>
<dbReference type="PROSITE" id="PS51193">
    <property type="entry name" value="HELICASE_ATP_BIND_2"/>
    <property type="match status" value="1"/>
</dbReference>